<comment type="caution">
    <text evidence="1">The sequence shown here is derived from an EMBL/GenBank/DDBJ whole genome shotgun (WGS) entry which is preliminary data.</text>
</comment>
<organism evidence="1 2">
    <name type="scientific">Hypoxylon rubiginosum</name>
    <dbReference type="NCBI Taxonomy" id="110542"/>
    <lineage>
        <taxon>Eukaryota</taxon>
        <taxon>Fungi</taxon>
        <taxon>Dikarya</taxon>
        <taxon>Ascomycota</taxon>
        <taxon>Pezizomycotina</taxon>
        <taxon>Sordariomycetes</taxon>
        <taxon>Xylariomycetidae</taxon>
        <taxon>Xylariales</taxon>
        <taxon>Hypoxylaceae</taxon>
        <taxon>Hypoxylon</taxon>
    </lineage>
</organism>
<gene>
    <name evidence="1" type="ORF">F4820DRAFT_310698</name>
</gene>
<dbReference type="EMBL" id="MU393477">
    <property type="protein sequence ID" value="KAI4865059.1"/>
    <property type="molecule type" value="Genomic_DNA"/>
</dbReference>
<name>A0ACB9Z011_9PEZI</name>
<evidence type="ECO:0000313" key="2">
    <source>
        <dbReference type="Proteomes" id="UP001497700"/>
    </source>
</evidence>
<reference evidence="1 2" key="1">
    <citation type="journal article" date="2022" name="New Phytol.">
        <title>Ecological generalism drives hyperdiversity of secondary metabolite gene clusters in xylarialean endophytes.</title>
        <authorList>
            <person name="Franco M.E.E."/>
            <person name="Wisecaver J.H."/>
            <person name="Arnold A.E."/>
            <person name="Ju Y.M."/>
            <person name="Slot J.C."/>
            <person name="Ahrendt S."/>
            <person name="Moore L.P."/>
            <person name="Eastman K.E."/>
            <person name="Scott K."/>
            <person name="Konkel Z."/>
            <person name="Mondo S.J."/>
            <person name="Kuo A."/>
            <person name="Hayes R.D."/>
            <person name="Haridas S."/>
            <person name="Andreopoulos B."/>
            <person name="Riley R."/>
            <person name="LaButti K."/>
            <person name="Pangilinan J."/>
            <person name="Lipzen A."/>
            <person name="Amirebrahimi M."/>
            <person name="Yan J."/>
            <person name="Adam C."/>
            <person name="Keymanesh K."/>
            <person name="Ng V."/>
            <person name="Louie K."/>
            <person name="Northen T."/>
            <person name="Drula E."/>
            <person name="Henrissat B."/>
            <person name="Hsieh H.M."/>
            <person name="Youens-Clark K."/>
            <person name="Lutzoni F."/>
            <person name="Miadlikowska J."/>
            <person name="Eastwood D.C."/>
            <person name="Hamelin R.C."/>
            <person name="Grigoriev I.V."/>
            <person name="U'Ren J.M."/>
        </authorList>
    </citation>
    <scope>NUCLEOTIDE SEQUENCE [LARGE SCALE GENOMIC DNA]</scope>
    <source>
        <strain evidence="1 2">CBS 119005</strain>
    </source>
</reference>
<evidence type="ECO:0000313" key="1">
    <source>
        <dbReference type="EMBL" id="KAI4865059.1"/>
    </source>
</evidence>
<proteinExistence type="predicted"/>
<keyword evidence="2" id="KW-1185">Reference proteome</keyword>
<protein>
    <submittedName>
        <fullName evidence="1">DUF636 domain protein</fullName>
    </submittedName>
</protein>
<dbReference type="Proteomes" id="UP001497700">
    <property type="component" value="Unassembled WGS sequence"/>
</dbReference>
<sequence>MSSNSDLVSHKEAWIGKIEDGTLNRDEIADIFMNMGMHYKRQPETFVARCHCGNIHATLKLAADILPLNAHICSCTVCRVAYGSFGGFHVTMAGHRPPDSYNPAFLQAFQIPGTARDEEVRWFCRTCGARHGIEDRSRDLFAVETALFDKKFWKFTGLAFPVSTGDGGLLDWHLPSREGDEGRLVEYQPFGEVAPTYEPEVGPDGEPRLRARCCCGGVSFTIPRPGAAVRENCYMSRFISPVDKNKWKAYIDFSTESRLVTSAHFTPWMLVPRVVLEPVVPPDLRLGTMRTYRSSDRVLRGFCGRCGATVFMKAADRSPAVSCEVLNVAMGILRAPEGVRAENWVTWRAGKPEFVKDGKKHDEGLTGDIESGLMLWSLEESADGDAPTFDIT</sequence>
<accession>A0ACB9Z011</accession>